<protein>
    <submittedName>
        <fullName evidence="2">Uncharacterized protein</fullName>
    </submittedName>
</protein>
<dbReference type="InParanoid" id="A0A067M4M7"/>
<organism evidence="2 3">
    <name type="scientific">Botryobasidium botryosum (strain FD-172 SS1)</name>
    <dbReference type="NCBI Taxonomy" id="930990"/>
    <lineage>
        <taxon>Eukaryota</taxon>
        <taxon>Fungi</taxon>
        <taxon>Dikarya</taxon>
        <taxon>Basidiomycota</taxon>
        <taxon>Agaricomycotina</taxon>
        <taxon>Agaricomycetes</taxon>
        <taxon>Cantharellales</taxon>
        <taxon>Botryobasidiaceae</taxon>
        <taxon>Botryobasidium</taxon>
    </lineage>
</organism>
<dbReference type="AlphaFoldDB" id="A0A067M4M7"/>
<sequence>MPSSKKPKSQRTDIKYHGPFPEELLFHKGFEPSSKKPLSLTGFHMCVEGMEGLAGFDDLDPFTEMRNVLFRGNIVIEKENWLSDNGKEMLARSGVRITPQSFEDGRLGVTVQGTYRKFWTRVPGLRFNEFHVHNKASVDPRLGEFHIHRTYNVTSWVPQTYARSRMTLEREDLLAWIKQLCKNNPDRPLHFRTIEWMVDEFFSEHPAHRPSSIAMESSRVSGPGRKIHRAEIYHYFARHAERLQTLLEGDSALRKVISLEVWNAWVVDVQKMRKKAKAKGSSWGTVEAPSAFLDRLTLEDGTRKNSDSDMIPSSPPPSKQAGPSGVKTAKPRNSTGARPTSSTASSRTLRSLPSSSSRTNASDVVSQVGDLLLIPFLLFKVFSRIHLPWIVSHAFQLETVVPYQFSRRSLFAARSIRLRHLPKTAALDGRARVSCNSTTHSGR</sequence>
<reference evidence="3" key="1">
    <citation type="journal article" date="2014" name="Proc. Natl. Acad. Sci. U.S.A.">
        <title>Extensive sampling of basidiomycete genomes demonstrates inadequacy of the white-rot/brown-rot paradigm for wood decay fungi.</title>
        <authorList>
            <person name="Riley R."/>
            <person name="Salamov A.A."/>
            <person name="Brown D.W."/>
            <person name="Nagy L.G."/>
            <person name="Floudas D."/>
            <person name="Held B.W."/>
            <person name="Levasseur A."/>
            <person name="Lombard V."/>
            <person name="Morin E."/>
            <person name="Otillar R."/>
            <person name="Lindquist E.A."/>
            <person name="Sun H."/>
            <person name="LaButti K.M."/>
            <person name="Schmutz J."/>
            <person name="Jabbour D."/>
            <person name="Luo H."/>
            <person name="Baker S.E."/>
            <person name="Pisabarro A.G."/>
            <person name="Walton J.D."/>
            <person name="Blanchette R.A."/>
            <person name="Henrissat B."/>
            <person name="Martin F."/>
            <person name="Cullen D."/>
            <person name="Hibbett D.S."/>
            <person name="Grigoriev I.V."/>
        </authorList>
    </citation>
    <scope>NUCLEOTIDE SEQUENCE [LARGE SCALE GENOMIC DNA]</scope>
    <source>
        <strain evidence="3">FD-172 SS1</strain>
    </source>
</reference>
<dbReference type="EMBL" id="KL198076">
    <property type="protein sequence ID" value="KDQ09665.1"/>
    <property type="molecule type" value="Genomic_DNA"/>
</dbReference>
<keyword evidence="3" id="KW-1185">Reference proteome</keyword>
<evidence type="ECO:0000313" key="3">
    <source>
        <dbReference type="Proteomes" id="UP000027195"/>
    </source>
</evidence>
<dbReference type="HOGENOM" id="CLU_618188_0_0_1"/>
<dbReference type="Proteomes" id="UP000027195">
    <property type="component" value="Unassembled WGS sequence"/>
</dbReference>
<feature type="compositionally biased region" description="Low complexity" evidence="1">
    <location>
        <begin position="337"/>
        <end position="359"/>
    </location>
</feature>
<accession>A0A067M4M7</accession>
<gene>
    <name evidence="2" type="ORF">BOTBODRAFT_58559</name>
</gene>
<dbReference type="OrthoDB" id="3226250at2759"/>
<evidence type="ECO:0000256" key="1">
    <source>
        <dbReference type="SAM" id="MobiDB-lite"/>
    </source>
</evidence>
<evidence type="ECO:0000313" key="2">
    <source>
        <dbReference type="EMBL" id="KDQ09665.1"/>
    </source>
</evidence>
<proteinExistence type="predicted"/>
<name>A0A067M4M7_BOTB1</name>
<feature type="region of interest" description="Disordered" evidence="1">
    <location>
        <begin position="302"/>
        <end position="360"/>
    </location>
</feature>